<accession>A0A177B7F8</accession>
<keyword evidence="2" id="KW-1185">Reference proteome</keyword>
<reference evidence="1 2" key="1">
    <citation type="submission" date="2016-04" db="EMBL/GenBank/DDBJ databases">
        <title>The genome of Intoshia linei affirms orthonectids as highly simplified spiralians.</title>
        <authorList>
            <person name="Mikhailov K.V."/>
            <person name="Slusarev G.S."/>
            <person name="Nikitin M.A."/>
            <person name="Logacheva M.D."/>
            <person name="Penin A."/>
            <person name="Aleoshin V."/>
            <person name="Panchin Y.V."/>
        </authorList>
    </citation>
    <scope>NUCLEOTIDE SEQUENCE [LARGE SCALE GENOMIC DNA]</scope>
    <source>
        <strain evidence="1">Intl2013</strain>
        <tissue evidence="1">Whole animal</tissue>
    </source>
</reference>
<dbReference type="EMBL" id="LWCA01000179">
    <property type="protein sequence ID" value="OAF70175.1"/>
    <property type="molecule type" value="Genomic_DNA"/>
</dbReference>
<protein>
    <submittedName>
        <fullName evidence="1">Uncharacterized protein</fullName>
    </submittedName>
</protein>
<evidence type="ECO:0000313" key="1">
    <source>
        <dbReference type="EMBL" id="OAF70175.1"/>
    </source>
</evidence>
<gene>
    <name evidence="1" type="ORF">A3Q56_02071</name>
</gene>
<dbReference type="Proteomes" id="UP000078046">
    <property type="component" value="Unassembled WGS sequence"/>
</dbReference>
<name>A0A177B7F8_9BILA</name>
<dbReference type="AlphaFoldDB" id="A0A177B7F8"/>
<comment type="caution">
    <text evidence="1">The sequence shown here is derived from an EMBL/GenBank/DDBJ whole genome shotgun (WGS) entry which is preliminary data.</text>
</comment>
<organism evidence="1 2">
    <name type="scientific">Intoshia linei</name>
    <dbReference type="NCBI Taxonomy" id="1819745"/>
    <lineage>
        <taxon>Eukaryota</taxon>
        <taxon>Metazoa</taxon>
        <taxon>Spiralia</taxon>
        <taxon>Lophotrochozoa</taxon>
        <taxon>Mesozoa</taxon>
        <taxon>Orthonectida</taxon>
        <taxon>Rhopaluridae</taxon>
        <taxon>Intoshia</taxon>
    </lineage>
</organism>
<sequence length="55" mass="6723">KNRLIMDRRDHLIKRHRTINAIKTYSKFKKIRTKKMTDSKNAMIQRLKKKGIEIK</sequence>
<proteinExistence type="predicted"/>
<feature type="non-terminal residue" evidence="1">
    <location>
        <position position="1"/>
    </location>
</feature>
<evidence type="ECO:0000313" key="2">
    <source>
        <dbReference type="Proteomes" id="UP000078046"/>
    </source>
</evidence>